<name>A0ABD1H5D4_SALDI</name>
<accession>A0ABD1H5D4</accession>
<gene>
    <name evidence="1" type="ORF">AAHA92_18448</name>
</gene>
<evidence type="ECO:0000313" key="2">
    <source>
        <dbReference type="Proteomes" id="UP001567538"/>
    </source>
</evidence>
<organism evidence="1 2">
    <name type="scientific">Salvia divinorum</name>
    <name type="common">Maria pastora</name>
    <name type="synonym">Diviner's sage</name>
    <dbReference type="NCBI Taxonomy" id="28513"/>
    <lineage>
        <taxon>Eukaryota</taxon>
        <taxon>Viridiplantae</taxon>
        <taxon>Streptophyta</taxon>
        <taxon>Embryophyta</taxon>
        <taxon>Tracheophyta</taxon>
        <taxon>Spermatophyta</taxon>
        <taxon>Magnoliopsida</taxon>
        <taxon>eudicotyledons</taxon>
        <taxon>Gunneridae</taxon>
        <taxon>Pentapetalae</taxon>
        <taxon>asterids</taxon>
        <taxon>lamiids</taxon>
        <taxon>Lamiales</taxon>
        <taxon>Lamiaceae</taxon>
        <taxon>Nepetoideae</taxon>
        <taxon>Mentheae</taxon>
        <taxon>Salviinae</taxon>
        <taxon>Salvia</taxon>
        <taxon>Salvia subgen. Calosphace</taxon>
    </lineage>
</organism>
<protein>
    <submittedName>
        <fullName evidence="1">Uncharacterized protein</fullName>
    </submittedName>
</protein>
<comment type="caution">
    <text evidence="1">The sequence shown here is derived from an EMBL/GenBank/DDBJ whole genome shotgun (WGS) entry which is preliminary data.</text>
</comment>
<reference evidence="1 2" key="1">
    <citation type="submission" date="2024-06" db="EMBL/GenBank/DDBJ databases">
        <title>A chromosome level genome sequence of Diviner's sage (Salvia divinorum).</title>
        <authorList>
            <person name="Ford S.A."/>
            <person name="Ro D.-K."/>
            <person name="Ness R.W."/>
            <person name="Phillips M.A."/>
        </authorList>
    </citation>
    <scope>NUCLEOTIDE SEQUENCE [LARGE SCALE GENOMIC DNA]</scope>
    <source>
        <strain evidence="1">SAF-2024a</strain>
        <tissue evidence="1">Leaf</tissue>
    </source>
</reference>
<proteinExistence type="predicted"/>
<keyword evidence="2" id="KW-1185">Reference proteome</keyword>
<dbReference type="AlphaFoldDB" id="A0ABD1H5D4"/>
<dbReference type="EMBL" id="JBEAFC010000007">
    <property type="protein sequence ID" value="KAL1550493.1"/>
    <property type="molecule type" value="Genomic_DNA"/>
</dbReference>
<dbReference type="Proteomes" id="UP001567538">
    <property type="component" value="Unassembled WGS sequence"/>
</dbReference>
<evidence type="ECO:0000313" key="1">
    <source>
        <dbReference type="EMBL" id="KAL1550493.1"/>
    </source>
</evidence>
<sequence>MNQFIAAVVAASLSVASNSACRESNLVRSRLPVNPVFPQIREPFSADAPPFALLATSSRPLLFRNDRKPLSQFPQIIKPHPHFGSALLLLYSSPPPSLPVAVREELNRRNGDIFAEITPQQHH</sequence>